<dbReference type="SUPFAM" id="SSF51316">
    <property type="entry name" value="Mss4-like"/>
    <property type="match status" value="1"/>
</dbReference>
<dbReference type="Gene3D" id="2.170.150.70">
    <property type="match status" value="1"/>
</dbReference>
<name>A0ABD3NG71_9STRA</name>
<gene>
    <name evidence="3" type="ORF">ACHAW5_000581</name>
</gene>
<accession>A0ABD3NG71</accession>
<dbReference type="InterPro" id="IPR052355">
    <property type="entry name" value="CENP-V-like"/>
</dbReference>
<dbReference type="PANTHER" id="PTHR28620">
    <property type="entry name" value="CENTROMERE PROTEIN V"/>
    <property type="match status" value="1"/>
</dbReference>
<dbReference type="PANTHER" id="PTHR28620:SF1">
    <property type="entry name" value="CENP-V_GFA DOMAIN-CONTAINING PROTEIN"/>
    <property type="match status" value="1"/>
</dbReference>
<dbReference type="AlphaFoldDB" id="A0ABD3NG71"/>
<evidence type="ECO:0000313" key="3">
    <source>
        <dbReference type="EMBL" id="KAL3773981.1"/>
    </source>
</evidence>
<keyword evidence="2" id="KW-0732">Signal</keyword>
<dbReference type="InterPro" id="IPR011057">
    <property type="entry name" value="Mss4-like_sf"/>
</dbReference>
<comment type="caution">
    <text evidence="3">The sequence shown here is derived from an EMBL/GenBank/DDBJ whole genome shotgun (WGS) entry which is preliminary data.</text>
</comment>
<evidence type="ECO:0000256" key="1">
    <source>
        <dbReference type="SAM" id="MobiDB-lite"/>
    </source>
</evidence>
<feature type="region of interest" description="Disordered" evidence="1">
    <location>
        <begin position="199"/>
        <end position="236"/>
    </location>
</feature>
<feature type="region of interest" description="Disordered" evidence="1">
    <location>
        <begin position="337"/>
        <end position="431"/>
    </location>
</feature>
<keyword evidence="4" id="KW-1185">Reference proteome</keyword>
<feature type="chain" id="PRO_5044741659" description="CENP-V/GFA domain-containing protein" evidence="2">
    <location>
        <begin position="22"/>
        <end position="448"/>
    </location>
</feature>
<feature type="region of interest" description="Disordered" evidence="1">
    <location>
        <begin position="40"/>
        <end position="65"/>
    </location>
</feature>
<sequence length="448" mass="47880">MTTTMMMMRGWMPWWWPLVAMRRWNERHKTVAANVRRPRVGDDGVARNGAGEEDDTACDDGEHSHRGSCHCGSIEFVLRGPRRLRAVDLPGKIRYYPHVIISADRFQLISGEDRIRFYYEDDKDDSPSSSVIAFDRHRAAAAGDGGHGEAPDRASGAHSFCGNCGAHVFHADRYSGRLEVNANCLDGAAVAAAKAVRGARASSSGVSSATASDSATACRSRSSSHRSTTSPGVVESVDDVVDEVAPENPAIVTQSEIEPPSGEGSACPSNGLDNNSNNGPTNDSLPRKESMSTDPTQAESYSTAMMLADGDDSSMGSLSVTGAYYLPAYHPSQYGVVPSSASTTSTTTHDRTGLPPLPPPSSRMILPSSDRSARTLPPRLGERYRYGRPGGVRGGSIDGGGGGWSVASAESNDLDGGDDDVRQTTISPRMMDQMKKYLGRHINPIQED</sequence>
<evidence type="ECO:0000313" key="4">
    <source>
        <dbReference type="Proteomes" id="UP001530315"/>
    </source>
</evidence>
<feature type="region of interest" description="Disordered" evidence="1">
    <location>
        <begin position="250"/>
        <end position="298"/>
    </location>
</feature>
<feature type="compositionally biased region" description="Polar residues" evidence="1">
    <location>
        <begin position="267"/>
        <end position="284"/>
    </location>
</feature>
<dbReference type="EMBL" id="JALLAZ020001496">
    <property type="protein sequence ID" value="KAL3773981.1"/>
    <property type="molecule type" value="Genomic_DNA"/>
</dbReference>
<dbReference type="Proteomes" id="UP001530315">
    <property type="component" value="Unassembled WGS sequence"/>
</dbReference>
<feature type="compositionally biased region" description="Gly residues" evidence="1">
    <location>
        <begin position="388"/>
        <end position="404"/>
    </location>
</feature>
<organism evidence="3 4">
    <name type="scientific">Stephanodiscus triporus</name>
    <dbReference type="NCBI Taxonomy" id="2934178"/>
    <lineage>
        <taxon>Eukaryota</taxon>
        <taxon>Sar</taxon>
        <taxon>Stramenopiles</taxon>
        <taxon>Ochrophyta</taxon>
        <taxon>Bacillariophyta</taxon>
        <taxon>Coscinodiscophyceae</taxon>
        <taxon>Thalassiosirophycidae</taxon>
        <taxon>Stephanodiscales</taxon>
        <taxon>Stephanodiscaceae</taxon>
        <taxon>Stephanodiscus</taxon>
    </lineage>
</organism>
<evidence type="ECO:0008006" key="5">
    <source>
        <dbReference type="Google" id="ProtNLM"/>
    </source>
</evidence>
<evidence type="ECO:0000256" key="2">
    <source>
        <dbReference type="SAM" id="SignalP"/>
    </source>
</evidence>
<protein>
    <recommendedName>
        <fullName evidence="5">CENP-V/GFA domain-containing protein</fullName>
    </recommendedName>
</protein>
<feature type="signal peptide" evidence="2">
    <location>
        <begin position="1"/>
        <end position="21"/>
    </location>
</feature>
<reference evidence="3 4" key="1">
    <citation type="submission" date="2024-10" db="EMBL/GenBank/DDBJ databases">
        <title>Updated reference genomes for cyclostephanoid diatoms.</title>
        <authorList>
            <person name="Roberts W.R."/>
            <person name="Alverson A.J."/>
        </authorList>
    </citation>
    <scope>NUCLEOTIDE SEQUENCE [LARGE SCALE GENOMIC DNA]</scope>
    <source>
        <strain evidence="3 4">AJA276-08</strain>
    </source>
</reference>
<feature type="compositionally biased region" description="Low complexity" evidence="1">
    <location>
        <begin position="199"/>
        <end position="235"/>
    </location>
</feature>
<proteinExistence type="predicted"/>